<evidence type="ECO:0000256" key="1">
    <source>
        <dbReference type="SAM" id="MobiDB-lite"/>
    </source>
</evidence>
<gene>
    <name evidence="2" type="ORF">RFI_03510</name>
</gene>
<feature type="compositionally biased region" description="Basic residues" evidence="1">
    <location>
        <begin position="424"/>
        <end position="449"/>
    </location>
</feature>
<evidence type="ECO:0000313" key="2">
    <source>
        <dbReference type="EMBL" id="ETO33594.1"/>
    </source>
</evidence>
<protein>
    <submittedName>
        <fullName evidence="2">Uncharacterized protein</fullName>
    </submittedName>
</protein>
<organism evidence="2 3">
    <name type="scientific">Reticulomyxa filosa</name>
    <dbReference type="NCBI Taxonomy" id="46433"/>
    <lineage>
        <taxon>Eukaryota</taxon>
        <taxon>Sar</taxon>
        <taxon>Rhizaria</taxon>
        <taxon>Retaria</taxon>
        <taxon>Foraminifera</taxon>
        <taxon>Monothalamids</taxon>
        <taxon>Reticulomyxidae</taxon>
        <taxon>Reticulomyxa</taxon>
    </lineage>
</organism>
<reference evidence="2 3" key="1">
    <citation type="journal article" date="2013" name="Curr. Biol.">
        <title>The Genome of the Foraminiferan Reticulomyxa filosa.</title>
        <authorList>
            <person name="Glockner G."/>
            <person name="Hulsmann N."/>
            <person name="Schleicher M."/>
            <person name="Noegel A.A."/>
            <person name="Eichinger L."/>
            <person name="Gallinger C."/>
            <person name="Pawlowski J."/>
            <person name="Sierra R."/>
            <person name="Euteneuer U."/>
            <person name="Pillet L."/>
            <person name="Moustafa A."/>
            <person name="Platzer M."/>
            <person name="Groth M."/>
            <person name="Szafranski K."/>
            <person name="Schliwa M."/>
        </authorList>
    </citation>
    <scope>NUCLEOTIDE SEQUENCE [LARGE SCALE GENOMIC DNA]</scope>
</reference>
<comment type="caution">
    <text evidence="2">The sequence shown here is derived from an EMBL/GenBank/DDBJ whole genome shotgun (WGS) entry which is preliminary data.</text>
</comment>
<feature type="non-terminal residue" evidence="2">
    <location>
        <position position="1"/>
    </location>
</feature>
<dbReference type="AlphaFoldDB" id="X6P677"/>
<keyword evidence="3" id="KW-1185">Reference proteome</keyword>
<sequence length="449" mass="50842">SYLTSIIGIGLIPFALALLLLVSYCVCCVPWCTCEKWTKKCCCRLVWDSNKGSKIRKYTPLLTLGIALCFIVWGGSEGNYGNTQLHNDIFGKKDGSFQTITVDMFDTFIQKFKGIEPVSTFILLSFFCHYDVFYKDNLELIVNAVNKVVKKNGISNATNNIIHVMGNLTEKYGHDIVFSATIKYAYDTTQSVQYNITCTYCNDVGSSIRSLNSTLTPLTLKSLNYLSNALNGTKLLSEAHTLIDEQVSSYYHSMNSLLHSIRNASTATDHMLDQIDEYDVQRQTAGSFGYSKCFVHIFIYLYVRINMYACANVQVNPRQAITDKYSFARINRNWCSGMCLGTVMMLFLSLFTLIIVGWADFCVRLDDFEVHLGNSQLGQLLLTLTGGGNVTIKYNGNNDYYSQNVSTFGIVQDPAIRPVLKRDSTHKKKKKLKKWMNEQKKKKKKRINT</sequence>
<accession>X6P677</accession>
<dbReference type="EMBL" id="ASPP01003277">
    <property type="protein sequence ID" value="ETO33594.1"/>
    <property type="molecule type" value="Genomic_DNA"/>
</dbReference>
<evidence type="ECO:0000313" key="3">
    <source>
        <dbReference type="Proteomes" id="UP000023152"/>
    </source>
</evidence>
<feature type="region of interest" description="Disordered" evidence="1">
    <location>
        <begin position="423"/>
        <end position="449"/>
    </location>
</feature>
<dbReference type="Proteomes" id="UP000023152">
    <property type="component" value="Unassembled WGS sequence"/>
</dbReference>
<name>X6P677_RETFI</name>
<proteinExistence type="predicted"/>